<dbReference type="EMBL" id="JAWDJX010000155">
    <property type="protein sequence ID" value="KAK3045768.1"/>
    <property type="molecule type" value="Genomic_DNA"/>
</dbReference>
<dbReference type="GO" id="GO:0006351">
    <property type="term" value="P:DNA-templated transcription"/>
    <property type="evidence" value="ECO:0007669"/>
    <property type="project" value="InterPro"/>
</dbReference>
<dbReference type="Proteomes" id="UP001271007">
    <property type="component" value="Unassembled WGS sequence"/>
</dbReference>
<dbReference type="Pfam" id="PF04082">
    <property type="entry name" value="Fungal_trans"/>
    <property type="match status" value="1"/>
</dbReference>
<keyword evidence="2" id="KW-0539">Nucleus</keyword>
<evidence type="ECO:0000256" key="2">
    <source>
        <dbReference type="ARBA" id="ARBA00023242"/>
    </source>
</evidence>
<dbReference type="PROSITE" id="PS00463">
    <property type="entry name" value="ZN2_CY6_FUNGAL_1"/>
    <property type="match status" value="1"/>
</dbReference>
<dbReference type="Pfam" id="PF00172">
    <property type="entry name" value="Zn_clus"/>
    <property type="match status" value="1"/>
</dbReference>
<dbReference type="AlphaFoldDB" id="A0AAJ0D9M1"/>
<protein>
    <recommendedName>
        <fullName evidence="4">Zn(2)-C6 fungal-type domain-containing protein</fullName>
    </recommendedName>
</protein>
<dbReference type="SUPFAM" id="SSF57701">
    <property type="entry name" value="Zn2/Cys6 DNA-binding domain"/>
    <property type="match status" value="1"/>
</dbReference>
<dbReference type="GO" id="GO:0008270">
    <property type="term" value="F:zinc ion binding"/>
    <property type="evidence" value="ECO:0007669"/>
    <property type="project" value="InterPro"/>
</dbReference>
<proteinExistence type="predicted"/>
<name>A0AAJ0D9M1_9PEZI</name>
<dbReference type="PANTHER" id="PTHR43374:SF1">
    <property type="entry name" value="FLAVIN PRENYLTRANSFERASE PAD1, MITOCHONDRIAL"/>
    <property type="match status" value="1"/>
</dbReference>
<dbReference type="SMART" id="SM00066">
    <property type="entry name" value="GAL4"/>
    <property type="match status" value="1"/>
</dbReference>
<dbReference type="GO" id="GO:0000981">
    <property type="term" value="F:DNA-binding transcription factor activity, RNA polymerase II-specific"/>
    <property type="evidence" value="ECO:0007669"/>
    <property type="project" value="InterPro"/>
</dbReference>
<dbReference type="InterPro" id="IPR001138">
    <property type="entry name" value="Zn2Cys6_DnaBD"/>
</dbReference>
<sequence length="360" mass="39136">MSAQQEQANELLKNFGRRPRVRACYPCAKRKIRCHGGEPCSTCAKRGHPEICFYTGEQTRRTRAAQKAIARASISDSEMSTQLGIGIGNVQVSGPSQHDGGPQSLQVSHSNGGSPVNIQQRHDGNRSTGSASSAQSRHHTVMGSLSAASFVRNSLGPPNEHLSHDIRLGLGLQNILPSGLAKLSTSQSIPASSELLEISPNRREVLRFLQPLRTYVLPFYPLVSDEDDFELSLYSFLEDVEGQMASKAGDDKVLLTQGRSAEAGLFLALLAVGIQFADLPNDEREDKAYNLIERSVACLRLSDFLLKPGVEIVQTLVVLGTYLQNAGQSDGAWSLLGLTHRLARSLGLHSPNSGDEHFLW</sequence>
<dbReference type="GO" id="GO:0003677">
    <property type="term" value="F:DNA binding"/>
    <property type="evidence" value="ECO:0007669"/>
    <property type="project" value="InterPro"/>
</dbReference>
<feature type="compositionally biased region" description="Polar residues" evidence="3">
    <location>
        <begin position="126"/>
        <end position="135"/>
    </location>
</feature>
<dbReference type="PANTHER" id="PTHR43374">
    <property type="entry name" value="FLAVIN PRENYLTRANSFERASE"/>
    <property type="match status" value="1"/>
</dbReference>
<dbReference type="InterPro" id="IPR007219">
    <property type="entry name" value="XnlR_reg_dom"/>
</dbReference>
<evidence type="ECO:0000256" key="3">
    <source>
        <dbReference type="SAM" id="MobiDB-lite"/>
    </source>
</evidence>
<evidence type="ECO:0000259" key="4">
    <source>
        <dbReference type="PROSITE" id="PS50048"/>
    </source>
</evidence>
<evidence type="ECO:0000313" key="5">
    <source>
        <dbReference type="EMBL" id="KAK3045768.1"/>
    </source>
</evidence>
<organism evidence="5 6">
    <name type="scientific">Extremus antarcticus</name>
    <dbReference type="NCBI Taxonomy" id="702011"/>
    <lineage>
        <taxon>Eukaryota</taxon>
        <taxon>Fungi</taxon>
        <taxon>Dikarya</taxon>
        <taxon>Ascomycota</taxon>
        <taxon>Pezizomycotina</taxon>
        <taxon>Dothideomycetes</taxon>
        <taxon>Dothideomycetidae</taxon>
        <taxon>Mycosphaerellales</taxon>
        <taxon>Extremaceae</taxon>
        <taxon>Extremus</taxon>
    </lineage>
</organism>
<feature type="domain" description="Zn(2)-C6 fungal-type" evidence="4">
    <location>
        <begin position="23"/>
        <end position="54"/>
    </location>
</feature>
<dbReference type="InterPro" id="IPR036864">
    <property type="entry name" value="Zn2-C6_fun-type_DNA-bd_sf"/>
</dbReference>
<evidence type="ECO:0000313" key="6">
    <source>
        <dbReference type="Proteomes" id="UP001271007"/>
    </source>
</evidence>
<dbReference type="CDD" id="cd00067">
    <property type="entry name" value="GAL4"/>
    <property type="match status" value="1"/>
</dbReference>
<dbReference type="GO" id="GO:0016831">
    <property type="term" value="F:carboxy-lyase activity"/>
    <property type="evidence" value="ECO:0007669"/>
    <property type="project" value="TreeGrafter"/>
</dbReference>
<keyword evidence="1" id="KW-0479">Metal-binding</keyword>
<dbReference type="CDD" id="cd12148">
    <property type="entry name" value="fungal_TF_MHR"/>
    <property type="match status" value="1"/>
</dbReference>
<feature type="region of interest" description="Disordered" evidence="3">
    <location>
        <begin position="87"/>
        <end position="139"/>
    </location>
</feature>
<dbReference type="Gene3D" id="4.10.240.10">
    <property type="entry name" value="Zn(2)-C6 fungal-type DNA-binding domain"/>
    <property type="match status" value="1"/>
</dbReference>
<dbReference type="InterPro" id="IPR004507">
    <property type="entry name" value="UbiX-like"/>
</dbReference>
<feature type="compositionally biased region" description="Polar residues" evidence="3">
    <location>
        <begin position="103"/>
        <end position="119"/>
    </location>
</feature>
<comment type="caution">
    <text evidence="5">The sequence shown here is derived from an EMBL/GenBank/DDBJ whole genome shotgun (WGS) entry which is preliminary data.</text>
</comment>
<dbReference type="PROSITE" id="PS50048">
    <property type="entry name" value="ZN2_CY6_FUNGAL_2"/>
    <property type="match status" value="1"/>
</dbReference>
<keyword evidence="6" id="KW-1185">Reference proteome</keyword>
<gene>
    <name evidence="5" type="ORF">LTR09_012689</name>
</gene>
<reference evidence="5" key="1">
    <citation type="submission" date="2023-04" db="EMBL/GenBank/DDBJ databases">
        <title>Black Yeasts Isolated from many extreme environments.</title>
        <authorList>
            <person name="Coleine C."/>
            <person name="Stajich J.E."/>
            <person name="Selbmann L."/>
        </authorList>
    </citation>
    <scope>NUCLEOTIDE SEQUENCE</scope>
    <source>
        <strain evidence="5">CCFEE 5312</strain>
    </source>
</reference>
<evidence type="ECO:0000256" key="1">
    <source>
        <dbReference type="ARBA" id="ARBA00022723"/>
    </source>
</evidence>
<accession>A0AAJ0D9M1</accession>